<dbReference type="SUPFAM" id="SSF53335">
    <property type="entry name" value="S-adenosyl-L-methionine-dependent methyltransferases"/>
    <property type="match status" value="1"/>
</dbReference>
<dbReference type="Pfam" id="PF01564">
    <property type="entry name" value="Spermine_synth"/>
    <property type="match status" value="1"/>
</dbReference>
<dbReference type="PANTHER" id="PTHR43317:SF1">
    <property type="entry name" value="THERMOSPERMINE SYNTHASE ACAULIS5"/>
    <property type="match status" value="1"/>
</dbReference>
<dbReference type="GO" id="GO:0004766">
    <property type="term" value="F:spermidine synthase activity"/>
    <property type="evidence" value="ECO:0007669"/>
    <property type="project" value="UniProtKB-EC"/>
</dbReference>
<accession>A0A1J5RRZ0</accession>
<organism evidence="2">
    <name type="scientific">mine drainage metagenome</name>
    <dbReference type="NCBI Taxonomy" id="410659"/>
    <lineage>
        <taxon>unclassified sequences</taxon>
        <taxon>metagenomes</taxon>
        <taxon>ecological metagenomes</taxon>
    </lineage>
</organism>
<dbReference type="EMBL" id="MLJW01000279">
    <property type="protein sequence ID" value="OIQ90821.1"/>
    <property type="molecule type" value="Genomic_DNA"/>
</dbReference>
<keyword evidence="1" id="KW-0620">Polyamine biosynthesis</keyword>
<keyword evidence="2" id="KW-0808">Transferase</keyword>
<dbReference type="PANTHER" id="PTHR43317">
    <property type="entry name" value="THERMOSPERMINE SYNTHASE ACAULIS5"/>
    <property type="match status" value="1"/>
</dbReference>
<dbReference type="CDD" id="cd02440">
    <property type="entry name" value="AdoMet_MTases"/>
    <property type="match status" value="1"/>
</dbReference>
<reference evidence="2" key="1">
    <citation type="submission" date="2016-10" db="EMBL/GenBank/DDBJ databases">
        <title>Sequence of Gallionella enrichment culture.</title>
        <authorList>
            <person name="Poehlein A."/>
            <person name="Muehling M."/>
            <person name="Daniel R."/>
        </authorList>
    </citation>
    <scope>NUCLEOTIDE SEQUENCE</scope>
</reference>
<evidence type="ECO:0000256" key="1">
    <source>
        <dbReference type="ARBA" id="ARBA00023115"/>
    </source>
</evidence>
<comment type="caution">
    <text evidence="2">The sequence shown here is derived from an EMBL/GenBank/DDBJ whole genome shotgun (WGS) entry which is preliminary data.</text>
</comment>
<dbReference type="EC" id="2.5.1.16" evidence="2"/>
<name>A0A1J5RRZ0_9ZZZZ</name>
<protein>
    <submittedName>
        <fullName evidence="2">Spermidine synthase</fullName>
        <ecNumber evidence="2">2.5.1.16</ecNumber>
    </submittedName>
</protein>
<dbReference type="Gene3D" id="3.40.50.150">
    <property type="entry name" value="Vaccinia Virus protein VP39"/>
    <property type="match status" value="1"/>
</dbReference>
<dbReference type="GO" id="GO:0006596">
    <property type="term" value="P:polyamine biosynthetic process"/>
    <property type="evidence" value="ECO:0007669"/>
    <property type="project" value="UniProtKB-KW"/>
</dbReference>
<proteinExistence type="predicted"/>
<sequence>MGSRRRARQLQNNSHPFICQERGEISLHFGMGAVQSRMRTAEPDRLVLDYTRGMMSFLLLAPQPRHIVMLGLGGGSLVKYCHAQLPQTRFTAIEIDPEVIAMREMFAVPRDSERFAIVCADGAQWLHDHPQCCDVLLLDAFGPEGLPDALASQQFYDDAARALQPGGVVASNIWASALVRDRVIERMRAAFDSGVLTMPAEEGENTIALALRDAAMPDADALHARARELAEQHPLDLELAARRLGAALRR</sequence>
<gene>
    <name evidence="2" type="primary">speE_11</name>
    <name evidence="2" type="ORF">GALL_272860</name>
</gene>
<dbReference type="NCBIfam" id="NF037959">
    <property type="entry name" value="MFS_SpdSyn"/>
    <property type="match status" value="1"/>
</dbReference>
<dbReference type="InterPro" id="IPR029063">
    <property type="entry name" value="SAM-dependent_MTases_sf"/>
</dbReference>
<evidence type="ECO:0000313" key="2">
    <source>
        <dbReference type="EMBL" id="OIQ90821.1"/>
    </source>
</evidence>
<dbReference type="AlphaFoldDB" id="A0A1J5RRZ0"/>